<dbReference type="Proteomes" id="UP001230268">
    <property type="component" value="Unassembled WGS sequence"/>
</dbReference>
<dbReference type="PROSITE" id="PS51384">
    <property type="entry name" value="FAD_FR"/>
    <property type="match status" value="1"/>
</dbReference>
<protein>
    <recommendedName>
        <fullName evidence="3">ferredoxin--NADP(+) reductase</fullName>
        <ecNumber evidence="3">1.18.1.2</ecNumber>
    </recommendedName>
</protein>
<evidence type="ECO:0000313" key="12">
    <source>
        <dbReference type="Proteomes" id="UP001230268"/>
    </source>
</evidence>
<dbReference type="InterPro" id="IPR001433">
    <property type="entry name" value="OxRdtase_FAD/NAD-bd"/>
</dbReference>
<evidence type="ECO:0000256" key="7">
    <source>
        <dbReference type="ARBA" id="ARBA00023002"/>
    </source>
</evidence>
<evidence type="ECO:0000313" key="11">
    <source>
        <dbReference type="EMBL" id="KAK1443130.1"/>
    </source>
</evidence>
<dbReference type="InterPro" id="IPR017938">
    <property type="entry name" value="Riboflavin_synthase-like_b-brl"/>
</dbReference>
<keyword evidence="5" id="KW-0274">FAD</keyword>
<keyword evidence="4" id="KW-0285">Flavoprotein</keyword>
<dbReference type="InterPro" id="IPR015701">
    <property type="entry name" value="FNR"/>
</dbReference>
<keyword evidence="12" id="KW-1185">Reference proteome</keyword>
<dbReference type="SUPFAM" id="SSF63380">
    <property type="entry name" value="Riboflavin synthase domain-like"/>
    <property type="match status" value="1"/>
</dbReference>
<dbReference type="AlphaFoldDB" id="A0AAD8P939"/>
<evidence type="ECO:0000259" key="10">
    <source>
        <dbReference type="PROSITE" id="PS51384"/>
    </source>
</evidence>
<proteinExistence type="inferred from homology"/>
<dbReference type="InterPro" id="IPR039261">
    <property type="entry name" value="FNR_nucleotide-bd"/>
</dbReference>
<dbReference type="SUPFAM" id="SSF52343">
    <property type="entry name" value="Ferredoxin reductase-like, C-terminal NADP-linked domain"/>
    <property type="match status" value="1"/>
</dbReference>
<comment type="similarity">
    <text evidence="2">Belongs to the ferredoxin--NADP reductase type 1 family.</text>
</comment>
<evidence type="ECO:0000256" key="8">
    <source>
        <dbReference type="ARBA" id="ARBA00047776"/>
    </source>
</evidence>
<comment type="catalytic activity">
    <reaction evidence="8">
        <text>2 reduced [2Fe-2S]-[ferredoxin] + NADP(+) + H(+) = 2 oxidized [2Fe-2S]-[ferredoxin] + NADPH</text>
        <dbReference type="Rhea" id="RHEA:20125"/>
        <dbReference type="Rhea" id="RHEA-COMP:10000"/>
        <dbReference type="Rhea" id="RHEA-COMP:10001"/>
        <dbReference type="ChEBI" id="CHEBI:15378"/>
        <dbReference type="ChEBI" id="CHEBI:33737"/>
        <dbReference type="ChEBI" id="CHEBI:33738"/>
        <dbReference type="ChEBI" id="CHEBI:57783"/>
        <dbReference type="ChEBI" id="CHEBI:58349"/>
        <dbReference type="EC" id="1.18.1.2"/>
    </reaction>
</comment>
<dbReference type="EMBL" id="JAVEPI010000002">
    <property type="protein sequence ID" value="KAK1443130.1"/>
    <property type="molecule type" value="Genomic_DNA"/>
</dbReference>
<dbReference type="PANTHER" id="PTHR43314">
    <property type="match status" value="1"/>
</dbReference>
<dbReference type="InterPro" id="IPR001709">
    <property type="entry name" value="Flavoprot_Pyr_Nucl_cyt_Rdtase"/>
</dbReference>
<dbReference type="PRINTS" id="PR00371">
    <property type="entry name" value="FPNCR"/>
</dbReference>
<evidence type="ECO:0000256" key="1">
    <source>
        <dbReference type="ARBA" id="ARBA00001974"/>
    </source>
</evidence>
<dbReference type="Gene3D" id="2.40.30.10">
    <property type="entry name" value="Translation factors"/>
    <property type="match status" value="1"/>
</dbReference>
<reference evidence="11" key="1">
    <citation type="submission" date="2023-08" db="EMBL/GenBank/DDBJ databases">
        <title>Draft sequence of the Babesia gibsoni genome.</title>
        <authorList>
            <person name="Yamagishi J.Y."/>
            <person name="Xuan X.X."/>
        </authorList>
    </citation>
    <scope>NUCLEOTIDE SEQUENCE</scope>
    <source>
        <strain evidence="11">Azabu</strain>
    </source>
</reference>
<feature type="signal peptide" evidence="9">
    <location>
        <begin position="1"/>
        <end position="30"/>
    </location>
</feature>
<gene>
    <name evidence="11" type="ORF">BgAZ_200060</name>
</gene>
<evidence type="ECO:0000256" key="4">
    <source>
        <dbReference type="ARBA" id="ARBA00022630"/>
    </source>
</evidence>
<evidence type="ECO:0000256" key="9">
    <source>
        <dbReference type="SAM" id="SignalP"/>
    </source>
</evidence>
<accession>A0AAD8P939</accession>
<evidence type="ECO:0000256" key="6">
    <source>
        <dbReference type="ARBA" id="ARBA00022857"/>
    </source>
</evidence>
<keyword evidence="6" id="KW-0521">NADP</keyword>
<keyword evidence="9" id="KW-0732">Signal</keyword>
<evidence type="ECO:0000256" key="2">
    <source>
        <dbReference type="ARBA" id="ARBA00008312"/>
    </source>
</evidence>
<dbReference type="EC" id="1.18.1.2" evidence="3"/>
<dbReference type="Pfam" id="PF00175">
    <property type="entry name" value="NAD_binding_1"/>
    <property type="match status" value="1"/>
</dbReference>
<dbReference type="InterPro" id="IPR017927">
    <property type="entry name" value="FAD-bd_FR_type"/>
</dbReference>
<keyword evidence="7" id="KW-0560">Oxidoreductase</keyword>
<sequence>MQPLIKGTVTQRMYVCLLCLLGILHNLETAQRLLCFYHVVVDHKGEYSFKPGEYCGVIPPGISSRTNRPHVPRSYSLAPILATDDADPTRCFSLGVSAPIIALGREQEFQNICICSQFLSAAKPGTPVNVTGPFGKLLLSPDELAGKKNMLLIATGTGIVPYMGYFDTILKHEAGSQSGKILLVFGVQSPDTFIYRDALEQYVSQFKGRLQVLVAYSRYGSLSERGYVQHKLLKYKALVKDVCNFDGRQCSIFLCGRKAMEKDVLAALMDIFKVDGGSNAILGCVKKELYE</sequence>
<comment type="cofactor">
    <cofactor evidence="1">
        <name>FAD</name>
        <dbReference type="ChEBI" id="CHEBI:57692"/>
    </cofactor>
</comment>
<name>A0AAD8P939_BABGI</name>
<dbReference type="GO" id="GO:0004324">
    <property type="term" value="F:ferredoxin-NADP+ reductase activity"/>
    <property type="evidence" value="ECO:0007669"/>
    <property type="project" value="UniProtKB-EC"/>
</dbReference>
<feature type="domain" description="FAD-binding FR-type" evidence="10">
    <location>
        <begin position="2"/>
        <end position="140"/>
    </location>
</feature>
<dbReference type="Gene3D" id="3.40.50.80">
    <property type="entry name" value="Nucleotide-binding domain of ferredoxin-NADP reductase (FNR) module"/>
    <property type="match status" value="1"/>
</dbReference>
<organism evidence="11 12">
    <name type="scientific">Babesia gibsoni</name>
    <dbReference type="NCBI Taxonomy" id="33632"/>
    <lineage>
        <taxon>Eukaryota</taxon>
        <taxon>Sar</taxon>
        <taxon>Alveolata</taxon>
        <taxon>Apicomplexa</taxon>
        <taxon>Aconoidasida</taxon>
        <taxon>Piroplasmida</taxon>
        <taxon>Babesiidae</taxon>
        <taxon>Babesia</taxon>
    </lineage>
</organism>
<feature type="chain" id="PRO_5042047247" description="ferredoxin--NADP(+) reductase" evidence="9">
    <location>
        <begin position="31"/>
        <end position="291"/>
    </location>
</feature>
<evidence type="ECO:0000256" key="3">
    <source>
        <dbReference type="ARBA" id="ARBA00013223"/>
    </source>
</evidence>
<comment type="caution">
    <text evidence="11">The sequence shown here is derived from an EMBL/GenBank/DDBJ whole genome shotgun (WGS) entry which is preliminary data.</text>
</comment>
<evidence type="ECO:0000256" key="5">
    <source>
        <dbReference type="ARBA" id="ARBA00022827"/>
    </source>
</evidence>